<organism evidence="2 3">
    <name type="scientific">Cupriavidus numazuensis</name>
    <dbReference type="NCBI Taxonomy" id="221992"/>
    <lineage>
        <taxon>Bacteria</taxon>
        <taxon>Pseudomonadati</taxon>
        <taxon>Pseudomonadota</taxon>
        <taxon>Betaproteobacteria</taxon>
        <taxon>Burkholderiales</taxon>
        <taxon>Burkholderiaceae</taxon>
        <taxon>Cupriavidus</taxon>
    </lineage>
</organism>
<feature type="signal peptide" evidence="1">
    <location>
        <begin position="1"/>
        <end position="27"/>
    </location>
</feature>
<accession>A0ABN7PZL3</accession>
<proteinExistence type="predicted"/>
<comment type="caution">
    <text evidence="2">The sequence shown here is derived from an EMBL/GenBank/DDBJ whole genome shotgun (WGS) entry which is preliminary data.</text>
</comment>
<gene>
    <name evidence="2" type="ORF">LMG26411_01640</name>
</gene>
<protein>
    <submittedName>
        <fullName evidence="2">Uncharacterized protein</fullName>
    </submittedName>
</protein>
<name>A0ABN7PZL3_9BURK</name>
<feature type="chain" id="PRO_5045901361" evidence="1">
    <location>
        <begin position="28"/>
        <end position="127"/>
    </location>
</feature>
<dbReference type="EMBL" id="CAJPVI010000007">
    <property type="protein sequence ID" value="CAG2138902.1"/>
    <property type="molecule type" value="Genomic_DNA"/>
</dbReference>
<evidence type="ECO:0000313" key="2">
    <source>
        <dbReference type="EMBL" id="CAG2138902.1"/>
    </source>
</evidence>
<keyword evidence="1" id="KW-0732">Signal</keyword>
<evidence type="ECO:0000313" key="3">
    <source>
        <dbReference type="Proteomes" id="UP000672657"/>
    </source>
</evidence>
<dbReference type="Proteomes" id="UP000672657">
    <property type="component" value="Unassembled WGS sequence"/>
</dbReference>
<sequence length="127" mass="13952">MTTRQKLKALTAVACMALAVVSGMARADEVPLVTGKQWTESTEQMKKAYLVGIANVVQVDVAYHATNAPPDSQTIVPRLAKGLKGHTLDSVRQGLDRWYAAHPDRLQRPVIETIWFEMVVPGLQGNK</sequence>
<keyword evidence="3" id="KW-1185">Reference proteome</keyword>
<reference evidence="2 3" key="1">
    <citation type="submission" date="2021-03" db="EMBL/GenBank/DDBJ databases">
        <authorList>
            <person name="Peeters C."/>
        </authorList>
    </citation>
    <scope>NUCLEOTIDE SEQUENCE [LARGE SCALE GENOMIC DNA]</scope>
    <source>
        <strain evidence="2 3">LMG 26411</strain>
    </source>
</reference>
<evidence type="ECO:0000256" key="1">
    <source>
        <dbReference type="SAM" id="SignalP"/>
    </source>
</evidence>
<dbReference type="RefSeq" id="WP_211952773.1">
    <property type="nucleotide sequence ID" value="NZ_CAJPVI010000007.1"/>
</dbReference>